<evidence type="ECO:0000256" key="1">
    <source>
        <dbReference type="SAM" id="MobiDB-lite"/>
    </source>
</evidence>
<accession>A0ABS9GYI3</accession>
<name>A0ABS9GYI3_9BACL</name>
<keyword evidence="3" id="KW-1185">Reference proteome</keyword>
<evidence type="ECO:0000313" key="3">
    <source>
        <dbReference type="Proteomes" id="UP001649381"/>
    </source>
</evidence>
<gene>
    <name evidence="2" type="ORF">L2716_03650</name>
</gene>
<feature type="compositionally biased region" description="Polar residues" evidence="1">
    <location>
        <begin position="78"/>
        <end position="89"/>
    </location>
</feature>
<comment type="caution">
    <text evidence="2">The sequence shown here is derived from an EMBL/GenBank/DDBJ whole genome shotgun (WGS) entry which is preliminary data.</text>
</comment>
<dbReference type="EMBL" id="JAKIJS010000001">
    <property type="protein sequence ID" value="MCF6136811.1"/>
    <property type="molecule type" value="Genomic_DNA"/>
</dbReference>
<evidence type="ECO:0008006" key="4">
    <source>
        <dbReference type="Google" id="ProtNLM"/>
    </source>
</evidence>
<evidence type="ECO:0000313" key="2">
    <source>
        <dbReference type="EMBL" id="MCF6136811.1"/>
    </source>
</evidence>
<dbReference type="RefSeq" id="WP_236331881.1">
    <property type="nucleotide sequence ID" value="NZ_JAKIJS010000001.1"/>
</dbReference>
<proteinExistence type="predicted"/>
<reference evidence="2 3" key="1">
    <citation type="submission" date="2022-01" db="EMBL/GenBank/DDBJ databases">
        <title>Alkalihalobacillus sp. EGI L200015, a novel bacterium isolated from a salt lake sediment.</title>
        <authorList>
            <person name="Gao L."/>
            <person name="Fang B.-Z."/>
            <person name="Li W.-J."/>
        </authorList>
    </citation>
    <scope>NUCLEOTIDE SEQUENCE [LARGE SCALE GENOMIC DNA]</scope>
    <source>
        <strain evidence="2 3">KCTC 12718</strain>
    </source>
</reference>
<protein>
    <recommendedName>
        <fullName evidence="4">YtxH domain-containing protein</fullName>
    </recommendedName>
</protein>
<feature type="compositionally biased region" description="Basic and acidic residues" evidence="1">
    <location>
        <begin position="61"/>
        <end position="75"/>
    </location>
</feature>
<feature type="region of interest" description="Disordered" evidence="1">
    <location>
        <begin position="50"/>
        <end position="89"/>
    </location>
</feature>
<organism evidence="2 3">
    <name type="scientific">Pseudalkalibacillus berkeleyi</name>
    <dbReference type="NCBI Taxonomy" id="1069813"/>
    <lineage>
        <taxon>Bacteria</taxon>
        <taxon>Bacillati</taxon>
        <taxon>Bacillota</taxon>
        <taxon>Bacilli</taxon>
        <taxon>Bacillales</taxon>
        <taxon>Fictibacillaceae</taxon>
        <taxon>Pseudalkalibacillus</taxon>
    </lineage>
</organism>
<dbReference type="Proteomes" id="UP001649381">
    <property type="component" value="Unassembled WGS sequence"/>
</dbReference>
<sequence>MKITPKKAVASGVAASVAGVATYYLKDRSNRIKVKETVTDFATKLKDRTNNFRNSNVPIDKAGEPQDLEDSKMVDEGAQTSVQYYNKTQ</sequence>